<dbReference type="SUPFAM" id="SSF50715">
    <property type="entry name" value="Ribosomal protein L25-like"/>
    <property type="match status" value="1"/>
</dbReference>
<comment type="caution">
    <text evidence="8">Lacks conserved residue(s) required for the propagation of feature annotation.</text>
</comment>
<evidence type="ECO:0000259" key="10">
    <source>
        <dbReference type="Pfam" id="PF00749"/>
    </source>
</evidence>
<keyword evidence="4 8" id="KW-0067">ATP-binding</keyword>
<dbReference type="InterPro" id="IPR022861">
    <property type="entry name" value="Gln_tRNA_ligase_bac"/>
</dbReference>
<feature type="binding site" evidence="8">
    <location>
        <begin position="42"/>
        <end position="48"/>
    </location>
    <ligand>
        <name>ATP</name>
        <dbReference type="ChEBI" id="CHEBI:30616"/>
    </ligand>
</feature>
<feature type="binding site" evidence="8">
    <location>
        <begin position="276"/>
        <end position="278"/>
    </location>
    <ligand>
        <name>ATP</name>
        <dbReference type="ChEBI" id="CHEBI:30616"/>
    </ligand>
</feature>
<evidence type="ECO:0000256" key="1">
    <source>
        <dbReference type="ARBA" id="ARBA00022490"/>
    </source>
</evidence>
<dbReference type="OrthoDB" id="9801560at2"/>
<evidence type="ECO:0000259" key="12">
    <source>
        <dbReference type="Pfam" id="PF20974"/>
    </source>
</evidence>
<reference evidence="13 14" key="1">
    <citation type="submission" date="2009-02" db="EMBL/GenBank/DDBJ databases">
        <title>Sequencing of the draft genome and assembly of Dethiobacter alkaliphilus AHT 1.</title>
        <authorList>
            <consortium name="US DOE Joint Genome Institute (JGI-PGF)"/>
            <person name="Lucas S."/>
            <person name="Copeland A."/>
            <person name="Lapidus A."/>
            <person name="Glavina del Rio T."/>
            <person name="Dalin E."/>
            <person name="Tice H."/>
            <person name="Bruce D."/>
            <person name="Goodwin L."/>
            <person name="Pitluck S."/>
            <person name="Larimer F."/>
            <person name="Land M.L."/>
            <person name="Hauser L."/>
            <person name="Muyzer G."/>
        </authorList>
    </citation>
    <scope>NUCLEOTIDE SEQUENCE [LARGE SCALE GENOMIC DNA]</scope>
    <source>
        <strain evidence="13 14">AHT 1</strain>
    </source>
</reference>
<evidence type="ECO:0000259" key="11">
    <source>
        <dbReference type="Pfam" id="PF03950"/>
    </source>
</evidence>
<dbReference type="FunFam" id="3.90.800.10:FF:000001">
    <property type="entry name" value="Glutamine--tRNA ligase"/>
    <property type="match status" value="1"/>
</dbReference>
<comment type="subcellular location">
    <subcellularLocation>
        <location evidence="8">Cytoplasm</location>
    </subcellularLocation>
</comment>
<dbReference type="PROSITE" id="PS00178">
    <property type="entry name" value="AA_TRNA_LIGASE_I"/>
    <property type="match status" value="1"/>
</dbReference>
<evidence type="ECO:0000256" key="9">
    <source>
        <dbReference type="RuleBase" id="RU363037"/>
    </source>
</evidence>
<dbReference type="FunFam" id="3.40.50.620:FF:000037">
    <property type="entry name" value="Glutamine--tRNA ligase cytoplasmic"/>
    <property type="match status" value="1"/>
</dbReference>
<sequence>MSNETEVQTNFIHNLIKKDVEEGKNNGSVHTRFPPEPNGYLHIGHAKAVLLNYNLAKTFNGKFNVRFDDTNPIKEEQEFVDSILEDLRWLGVDWEDRLFFTSDSFEIKYEFAQKLIKAGRAYVCDLDPEQIREYRGTLTEPGKNSPYRDRSAEENLDLFERMRQGEFPNGSKVLRAKIDMSSGNLNMRDPVIYRILHAHHHRTGDKWCIYPMYDFDHPFTDSLEGITHSLCSIEYSDHRPLYDWIVDNALELMPEVMKSRSQQTEFARLNMTYTVMSKRKLRRLVEENHVEGWDDPRMPTIAGLRRRGITPAAIADFQERVGVARADSTVDLAMFEHCIREDLGEKAHRMMAVLDPLKVVITNWPEDKAEMLELENMPGDENAGTRQVPFGREIYIEQEDFMEEPPKKFHRLAPGKEVRLKGAYVILCEEVIKDADGKVVELRCTYDPQTKSGQDTSGKKVKGVIHWVSAKHAEKITVRMYDNLFTKENPEDEENGDFLNNINPDSLITLTDVPAEPAIAEAPAGSRFQFMRKGYFYLDHVDAAKGNIIYNRIVGLRDTWAKKNK</sequence>
<dbReference type="InterPro" id="IPR050132">
    <property type="entry name" value="Gln/Glu-tRNA_Ligase"/>
</dbReference>
<dbReference type="InterPro" id="IPR004514">
    <property type="entry name" value="Gln-tRNA-synth"/>
</dbReference>
<dbReference type="AlphaFoldDB" id="C0GCI2"/>
<dbReference type="PANTHER" id="PTHR43097:SF5">
    <property type="entry name" value="GLUTAMATE--TRNA LIGASE"/>
    <property type="match status" value="1"/>
</dbReference>
<dbReference type="FunFam" id="1.10.1160.10:FF:000001">
    <property type="entry name" value="Glutamine--tRNA ligase"/>
    <property type="match status" value="1"/>
</dbReference>
<feature type="binding site" evidence="8">
    <location>
        <position position="213"/>
    </location>
    <ligand>
        <name>L-glutamine</name>
        <dbReference type="ChEBI" id="CHEBI:58359"/>
    </ligand>
</feature>
<evidence type="ECO:0000256" key="7">
    <source>
        <dbReference type="ARBA" id="ARBA00048270"/>
    </source>
</evidence>
<feature type="domain" description="tRNA synthetases class I (E and Q) anti-codon binding" evidence="12">
    <location>
        <begin position="464"/>
        <end position="539"/>
    </location>
</feature>
<proteinExistence type="inferred from homology"/>
<dbReference type="Pfam" id="PF20974">
    <property type="entry name" value="tRNA-synt_1c_C2"/>
    <property type="match status" value="1"/>
</dbReference>
<dbReference type="Gene3D" id="3.40.50.620">
    <property type="entry name" value="HUPs"/>
    <property type="match status" value="1"/>
</dbReference>
<comment type="subunit">
    <text evidence="8">Monomer.</text>
</comment>
<evidence type="ECO:0000256" key="6">
    <source>
        <dbReference type="ARBA" id="ARBA00023146"/>
    </source>
</evidence>
<comment type="similarity">
    <text evidence="8 9">Belongs to the class-I aminoacyl-tRNA synthetase family.</text>
</comment>
<dbReference type="InterPro" id="IPR020061">
    <property type="entry name" value="Glu_tRNA_lig_a-bdl"/>
</dbReference>
<dbReference type="EMBL" id="ACJM01000001">
    <property type="protein sequence ID" value="EEG78917.1"/>
    <property type="molecule type" value="Genomic_DNA"/>
</dbReference>
<dbReference type="FunFam" id="2.40.240.10:FF:000001">
    <property type="entry name" value="Glutamine--tRNA ligase"/>
    <property type="match status" value="1"/>
</dbReference>
<dbReference type="GO" id="GO:0006424">
    <property type="term" value="P:glutamyl-tRNA aminoacylation"/>
    <property type="evidence" value="ECO:0007669"/>
    <property type="project" value="UniProtKB-UniRule"/>
</dbReference>
<dbReference type="RefSeq" id="WP_008513982.1">
    <property type="nucleotide sequence ID" value="NZ_ACJM01000001.1"/>
</dbReference>
<dbReference type="InterPro" id="IPR001412">
    <property type="entry name" value="aa-tRNA-synth_I_CS"/>
</dbReference>
<dbReference type="GO" id="GO:0004819">
    <property type="term" value="F:glutamine-tRNA ligase activity"/>
    <property type="evidence" value="ECO:0007669"/>
    <property type="project" value="UniProtKB-UniRule"/>
</dbReference>
<dbReference type="PANTHER" id="PTHR43097">
    <property type="entry name" value="GLUTAMINE-TRNA LIGASE"/>
    <property type="match status" value="1"/>
</dbReference>
<dbReference type="Pfam" id="PF00749">
    <property type="entry name" value="tRNA-synt_1c"/>
    <property type="match status" value="1"/>
</dbReference>
<dbReference type="NCBIfam" id="NF011291">
    <property type="entry name" value="PRK14703.1"/>
    <property type="match status" value="1"/>
</dbReference>
<dbReference type="PRINTS" id="PR00987">
    <property type="entry name" value="TRNASYNTHGLU"/>
</dbReference>
<protein>
    <recommendedName>
        <fullName evidence="8">Glutamine--tRNA ligase</fullName>
        <ecNumber evidence="8">6.1.1.18</ecNumber>
    </recommendedName>
    <alternativeName>
        <fullName evidence="8">Glutaminyl-tRNA synthetase</fullName>
        <shortName evidence="8">GlnRS</shortName>
    </alternativeName>
</protein>
<feature type="binding site" evidence="8">
    <location>
        <begin position="36"/>
        <end position="38"/>
    </location>
    <ligand>
        <name>ATP</name>
        <dbReference type="ChEBI" id="CHEBI:30616"/>
    </ligand>
</feature>
<dbReference type="InterPro" id="IPR011035">
    <property type="entry name" value="Ribosomal_bL25/Gln-tRNA_synth"/>
</dbReference>
<dbReference type="InterPro" id="IPR049437">
    <property type="entry name" value="tRNA-synt_1c_C2"/>
</dbReference>
<dbReference type="InterPro" id="IPR020056">
    <property type="entry name" value="Rbsml_bL25/Gln-tRNA_synth_N"/>
</dbReference>
<dbReference type="Proteomes" id="UP000006443">
    <property type="component" value="Unassembled WGS sequence"/>
</dbReference>
<feature type="binding site" evidence="8">
    <location>
        <begin position="268"/>
        <end position="269"/>
    </location>
    <ligand>
        <name>ATP</name>
        <dbReference type="ChEBI" id="CHEBI:30616"/>
    </ligand>
</feature>
<dbReference type="NCBIfam" id="TIGR00440">
    <property type="entry name" value="glnS"/>
    <property type="match status" value="1"/>
</dbReference>
<keyword evidence="6 8" id="KW-0030">Aminoacyl-tRNA synthetase</keyword>
<dbReference type="EC" id="6.1.1.18" evidence="8"/>
<dbReference type="Pfam" id="PF03950">
    <property type="entry name" value="tRNA-synt_1c_C"/>
    <property type="match status" value="1"/>
</dbReference>
<dbReference type="GO" id="GO:0006425">
    <property type="term" value="P:glutaminyl-tRNA aminoacylation"/>
    <property type="evidence" value="ECO:0007669"/>
    <property type="project" value="UniProtKB-UniRule"/>
</dbReference>
<dbReference type="STRING" id="555088.DealDRAFT_0191"/>
<dbReference type="Gene3D" id="3.90.800.10">
    <property type="entry name" value="Glutamyl-tRNA Synthetase, Domain 3"/>
    <property type="match status" value="1"/>
</dbReference>
<dbReference type="Gene3D" id="1.10.1160.10">
    <property type="entry name" value="Glutamyl-trna Synthetase, Domain 2"/>
    <property type="match status" value="1"/>
</dbReference>
<dbReference type="SUPFAM" id="SSF52374">
    <property type="entry name" value="Nucleotidylyl transferase"/>
    <property type="match status" value="1"/>
</dbReference>
<keyword evidence="2 8" id="KW-0436">Ligase</keyword>
<dbReference type="InterPro" id="IPR020059">
    <property type="entry name" value="Glu/Gln-tRNA-synth_Ib_codon-bd"/>
</dbReference>
<comment type="catalytic activity">
    <reaction evidence="7 8">
        <text>tRNA(Gln) + L-glutamine + ATP = L-glutaminyl-tRNA(Gln) + AMP + diphosphate</text>
        <dbReference type="Rhea" id="RHEA:20121"/>
        <dbReference type="Rhea" id="RHEA-COMP:9662"/>
        <dbReference type="Rhea" id="RHEA-COMP:9681"/>
        <dbReference type="ChEBI" id="CHEBI:30616"/>
        <dbReference type="ChEBI" id="CHEBI:33019"/>
        <dbReference type="ChEBI" id="CHEBI:58359"/>
        <dbReference type="ChEBI" id="CHEBI:78442"/>
        <dbReference type="ChEBI" id="CHEBI:78521"/>
        <dbReference type="ChEBI" id="CHEBI:456215"/>
        <dbReference type="EC" id="6.1.1.18"/>
    </reaction>
</comment>
<dbReference type="InterPro" id="IPR014729">
    <property type="entry name" value="Rossmann-like_a/b/a_fold"/>
</dbReference>
<keyword evidence="5 8" id="KW-0648">Protein biosynthesis</keyword>
<gene>
    <name evidence="8" type="primary">glnS</name>
    <name evidence="13" type="ORF">DealDRAFT_0191</name>
</gene>
<dbReference type="GO" id="GO:0005829">
    <property type="term" value="C:cytosol"/>
    <property type="evidence" value="ECO:0007669"/>
    <property type="project" value="TreeGrafter"/>
</dbReference>
<name>C0GCI2_DETAL</name>
<evidence type="ECO:0000256" key="5">
    <source>
        <dbReference type="ARBA" id="ARBA00022917"/>
    </source>
</evidence>
<feature type="short sequence motif" description="'KMSKS' region" evidence="8">
    <location>
        <begin position="275"/>
        <end position="279"/>
    </location>
</feature>
<dbReference type="InterPro" id="IPR020058">
    <property type="entry name" value="Glu/Gln-tRNA-synth_Ib_cat-dom"/>
</dbReference>
<evidence type="ECO:0000313" key="14">
    <source>
        <dbReference type="Proteomes" id="UP000006443"/>
    </source>
</evidence>
<accession>C0GCI2</accession>
<dbReference type="GO" id="GO:0005524">
    <property type="term" value="F:ATP binding"/>
    <property type="evidence" value="ECO:0007669"/>
    <property type="project" value="UniProtKB-UniRule"/>
</dbReference>
<evidence type="ECO:0000256" key="4">
    <source>
        <dbReference type="ARBA" id="ARBA00022840"/>
    </source>
</evidence>
<keyword evidence="3 8" id="KW-0547">Nucleotide-binding</keyword>
<feature type="binding site" evidence="8">
    <location>
        <position position="68"/>
    </location>
    <ligand>
        <name>L-glutamine</name>
        <dbReference type="ChEBI" id="CHEBI:58359"/>
    </ligand>
</feature>
<keyword evidence="1 8" id="KW-0963">Cytoplasm</keyword>
<dbReference type="HAMAP" id="MF_00126">
    <property type="entry name" value="Gln_tRNA_synth"/>
    <property type="match status" value="1"/>
</dbReference>
<feature type="domain" description="Glutamyl/glutaminyl-tRNA synthetase class Ib anti-codon binding" evidence="11">
    <location>
        <begin position="347"/>
        <end position="447"/>
    </location>
</feature>
<dbReference type="eggNOG" id="COG0008">
    <property type="taxonomic scope" value="Bacteria"/>
</dbReference>
<dbReference type="Gene3D" id="2.40.240.10">
    <property type="entry name" value="Ribosomal Protein L25, Chain P"/>
    <property type="match status" value="2"/>
</dbReference>
<evidence type="ECO:0000256" key="8">
    <source>
        <dbReference type="HAMAP-Rule" id="MF_00126"/>
    </source>
</evidence>
<feature type="domain" description="Glutamyl/glutaminyl-tRNA synthetase class Ib catalytic" evidence="10">
    <location>
        <begin position="29"/>
        <end position="343"/>
    </location>
</feature>
<evidence type="ECO:0000256" key="2">
    <source>
        <dbReference type="ARBA" id="ARBA00022598"/>
    </source>
</evidence>
<evidence type="ECO:0000256" key="3">
    <source>
        <dbReference type="ARBA" id="ARBA00022741"/>
    </source>
</evidence>
<evidence type="ECO:0000313" key="13">
    <source>
        <dbReference type="EMBL" id="EEG78917.1"/>
    </source>
</evidence>
<organism evidence="13 14">
    <name type="scientific">Dethiobacter alkaliphilus AHT 1</name>
    <dbReference type="NCBI Taxonomy" id="555088"/>
    <lineage>
        <taxon>Bacteria</taxon>
        <taxon>Bacillati</taxon>
        <taxon>Bacillota</taxon>
        <taxon>Dethiobacteria</taxon>
        <taxon>Dethiobacterales</taxon>
        <taxon>Dethiobacteraceae</taxon>
        <taxon>Dethiobacter</taxon>
    </lineage>
</organism>
<dbReference type="InterPro" id="IPR000924">
    <property type="entry name" value="Glu/Gln-tRNA-synth"/>
</dbReference>
<comment type="caution">
    <text evidence="13">The sequence shown here is derived from an EMBL/GenBank/DDBJ whole genome shotgun (WGS) entry which is preliminary data.</text>
</comment>
<keyword evidence="14" id="KW-1185">Reference proteome</keyword>
<feature type="short sequence motif" description="'HIGH' region" evidence="8">
    <location>
        <begin position="35"/>
        <end position="45"/>
    </location>
</feature>